<keyword evidence="4" id="KW-1185">Reference proteome</keyword>
<dbReference type="GO" id="GO:0006508">
    <property type="term" value="P:proteolysis"/>
    <property type="evidence" value="ECO:0007669"/>
    <property type="project" value="InterPro"/>
</dbReference>
<dbReference type="GO" id="GO:0007165">
    <property type="term" value="P:signal transduction"/>
    <property type="evidence" value="ECO:0007669"/>
    <property type="project" value="TreeGrafter"/>
</dbReference>
<dbReference type="SUPFAM" id="SSF52096">
    <property type="entry name" value="ClpP/crotonase"/>
    <property type="match status" value="1"/>
</dbReference>
<evidence type="ECO:0000256" key="1">
    <source>
        <dbReference type="SAM" id="SignalP"/>
    </source>
</evidence>
<dbReference type="PANTHER" id="PTHR32060">
    <property type="entry name" value="TAIL-SPECIFIC PROTEASE"/>
    <property type="match status" value="1"/>
</dbReference>
<feature type="domain" description="Tail specific protease" evidence="2">
    <location>
        <begin position="268"/>
        <end position="480"/>
    </location>
</feature>
<evidence type="ECO:0000259" key="2">
    <source>
        <dbReference type="Pfam" id="PF03572"/>
    </source>
</evidence>
<feature type="chain" id="PRO_5032538299" description="Tail specific protease domain-containing protein" evidence="1">
    <location>
        <begin position="25"/>
        <end position="506"/>
    </location>
</feature>
<accession>A0A850H799</accession>
<protein>
    <recommendedName>
        <fullName evidence="2">Tail specific protease domain-containing protein</fullName>
    </recommendedName>
</protein>
<name>A0A850H799_9SPHN</name>
<dbReference type="GO" id="GO:0030288">
    <property type="term" value="C:outer membrane-bounded periplasmic space"/>
    <property type="evidence" value="ECO:0007669"/>
    <property type="project" value="TreeGrafter"/>
</dbReference>
<dbReference type="Pfam" id="PF03572">
    <property type="entry name" value="Peptidase_S41"/>
    <property type="match status" value="1"/>
</dbReference>
<dbReference type="AlphaFoldDB" id="A0A850H799"/>
<sequence length="506" mass="55037">MPVPAIKSLSILAASALLPFTACVAQKAEKASQPITLVAADARLTPEQVRADIELAREAFSRVHPGYTRYATETEMDALWQSIIDRAEAQGGMSLAEFYLAAELALVAIRCDHTKAELPKALREARAGKALYLPMRWRIVEGRAFVEAGAEGQGLNFGDEILSIDGRSMDQLFAEVSGFIPVDGYTNWTRPTGMTASLEFMGGAVDHFGALLWDVPSSATLILRNREGEVRTASVDRMDFDAWSAMNSAGGQVSNFKDAATFERISDDVAYLRVDTFVNYRDPVDPATIYEPIFKALQDEGQTTLILDLRKNGGGSSDASYGLLENVLTQDYAPRKGMFAKTLDLDGIRQHLWTWDKRALDPNPLGFSKQDDGTYALRSFVSDDLRTLKPAKYAFGGDLIVLTSNSNSSGSTNFISWMTEMGRATTVGEKTGGSKEGPTAGIQFTLTLQHSGVRMRLPFFHVKNNVASFEKGLGITPDVPAPMTVEDFLEGRDPAMEAAIALASAG</sequence>
<evidence type="ECO:0000313" key="3">
    <source>
        <dbReference type="EMBL" id="NVE93639.1"/>
    </source>
</evidence>
<reference evidence="3 4" key="1">
    <citation type="submission" date="2020-06" db="EMBL/GenBank/DDBJ databases">
        <title>Altererythrobacter lutimaris sp. nov., a marine bacterium isolated from a tidal flat.</title>
        <authorList>
            <person name="Kim D."/>
            <person name="Yoo Y."/>
            <person name="Kim J.-J."/>
        </authorList>
    </citation>
    <scope>NUCLEOTIDE SEQUENCE [LARGE SCALE GENOMIC DNA]</scope>
    <source>
        <strain evidence="3 4">JGD-16</strain>
    </source>
</reference>
<dbReference type="Proteomes" id="UP000546031">
    <property type="component" value="Unassembled WGS sequence"/>
</dbReference>
<dbReference type="PANTHER" id="PTHR32060:SF22">
    <property type="entry name" value="CARBOXYL-TERMINAL-PROCESSING PEPTIDASE 3, CHLOROPLASTIC"/>
    <property type="match status" value="1"/>
</dbReference>
<dbReference type="GO" id="GO:0008236">
    <property type="term" value="F:serine-type peptidase activity"/>
    <property type="evidence" value="ECO:0007669"/>
    <property type="project" value="InterPro"/>
</dbReference>
<dbReference type="EMBL" id="JABWTA010000001">
    <property type="protein sequence ID" value="NVE93639.1"/>
    <property type="molecule type" value="Genomic_DNA"/>
</dbReference>
<proteinExistence type="predicted"/>
<dbReference type="GO" id="GO:0004175">
    <property type="term" value="F:endopeptidase activity"/>
    <property type="evidence" value="ECO:0007669"/>
    <property type="project" value="TreeGrafter"/>
</dbReference>
<dbReference type="Gene3D" id="3.90.226.10">
    <property type="entry name" value="2-enoyl-CoA Hydratase, Chain A, domain 1"/>
    <property type="match status" value="1"/>
</dbReference>
<dbReference type="RefSeq" id="WP_176271994.1">
    <property type="nucleotide sequence ID" value="NZ_JABWTA010000001.1"/>
</dbReference>
<organism evidence="3 4">
    <name type="scientific">Altererythrobacter lutimaris</name>
    <dbReference type="NCBI Taxonomy" id="2743979"/>
    <lineage>
        <taxon>Bacteria</taxon>
        <taxon>Pseudomonadati</taxon>
        <taxon>Pseudomonadota</taxon>
        <taxon>Alphaproteobacteria</taxon>
        <taxon>Sphingomonadales</taxon>
        <taxon>Erythrobacteraceae</taxon>
        <taxon>Altererythrobacter</taxon>
    </lineage>
</organism>
<gene>
    <name evidence="3" type="ORF">HUO12_01875</name>
</gene>
<comment type="caution">
    <text evidence="3">The sequence shown here is derived from an EMBL/GenBank/DDBJ whole genome shotgun (WGS) entry which is preliminary data.</text>
</comment>
<dbReference type="InterPro" id="IPR029045">
    <property type="entry name" value="ClpP/crotonase-like_dom_sf"/>
</dbReference>
<keyword evidence="1" id="KW-0732">Signal</keyword>
<feature type="signal peptide" evidence="1">
    <location>
        <begin position="1"/>
        <end position="24"/>
    </location>
</feature>
<dbReference type="InterPro" id="IPR005151">
    <property type="entry name" value="Tail-specific_protease"/>
</dbReference>
<evidence type="ECO:0000313" key="4">
    <source>
        <dbReference type="Proteomes" id="UP000546031"/>
    </source>
</evidence>